<dbReference type="EMBL" id="DS028193">
    <property type="protein sequence ID" value="EEY68834.1"/>
    <property type="molecule type" value="Genomic_DNA"/>
</dbReference>
<evidence type="ECO:0000313" key="1">
    <source>
        <dbReference type="EMBL" id="EEY68834.1"/>
    </source>
</evidence>
<dbReference type="OrthoDB" id="123466at2759"/>
<dbReference type="eggNOG" id="ENOG502RGF6">
    <property type="taxonomic scope" value="Eukaryota"/>
</dbReference>
<dbReference type="GeneID" id="9477277"/>
<name>D0NZ47_PHYIT</name>
<dbReference type="HOGENOM" id="CLU_1558274_0_0_1"/>
<dbReference type="Proteomes" id="UP000006643">
    <property type="component" value="Unassembled WGS sequence"/>
</dbReference>
<sequence length="172" mass="19481">MVMFSKGVCTTYTGGVGLCFHCHLTRSQPNPHMTRVYVTPNQGFRAMEDVEEGFDRLSKAKASKSFEFLAITSYTFLATALTTQNRKLLPINDLIRFNESLQFLKELNIEGESWAVLQSYQVLKKILYLMRLLMYQHPEYVEISGGLGGTSTAVGYVYTYRTPCISCNQCIS</sequence>
<protein>
    <submittedName>
        <fullName evidence="1">Uncharacterized protein</fullName>
    </submittedName>
</protein>
<proteinExistence type="predicted"/>
<keyword evidence="2" id="KW-1185">Reference proteome</keyword>
<dbReference type="AlphaFoldDB" id="D0NZ47"/>
<dbReference type="VEuPathDB" id="FungiDB:PITG_18738"/>
<accession>D0NZ47</accession>
<reference evidence="2" key="1">
    <citation type="journal article" date="2009" name="Nature">
        <title>Genome sequence and analysis of the Irish potato famine pathogen Phytophthora infestans.</title>
        <authorList>
            <consortium name="The Broad Institute Genome Sequencing Platform"/>
            <person name="Haas B.J."/>
            <person name="Kamoun S."/>
            <person name="Zody M.C."/>
            <person name="Jiang R.H."/>
            <person name="Handsaker R.E."/>
            <person name="Cano L.M."/>
            <person name="Grabherr M."/>
            <person name="Kodira C.D."/>
            <person name="Raffaele S."/>
            <person name="Torto-Alalibo T."/>
            <person name="Bozkurt T.O."/>
            <person name="Ah-Fong A.M."/>
            <person name="Alvarado L."/>
            <person name="Anderson V.L."/>
            <person name="Armstrong M.R."/>
            <person name="Avrova A."/>
            <person name="Baxter L."/>
            <person name="Beynon J."/>
            <person name="Boevink P.C."/>
            <person name="Bollmann S.R."/>
            <person name="Bos J.I."/>
            <person name="Bulone V."/>
            <person name="Cai G."/>
            <person name="Cakir C."/>
            <person name="Carrington J.C."/>
            <person name="Chawner M."/>
            <person name="Conti L."/>
            <person name="Costanzo S."/>
            <person name="Ewan R."/>
            <person name="Fahlgren N."/>
            <person name="Fischbach M.A."/>
            <person name="Fugelstad J."/>
            <person name="Gilroy E.M."/>
            <person name="Gnerre S."/>
            <person name="Green P.J."/>
            <person name="Grenville-Briggs L.J."/>
            <person name="Griffith J."/>
            <person name="Grunwald N.J."/>
            <person name="Horn K."/>
            <person name="Horner N.R."/>
            <person name="Hu C.H."/>
            <person name="Huitema E."/>
            <person name="Jeong D.H."/>
            <person name="Jones A.M."/>
            <person name="Jones J.D."/>
            <person name="Jones R.W."/>
            <person name="Karlsson E.K."/>
            <person name="Kunjeti S.G."/>
            <person name="Lamour K."/>
            <person name="Liu Z."/>
            <person name="Ma L."/>
            <person name="Maclean D."/>
            <person name="Chibucos M.C."/>
            <person name="McDonald H."/>
            <person name="McWalters J."/>
            <person name="Meijer H.J."/>
            <person name="Morgan W."/>
            <person name="Morris P.F."/>
            <person name="Munro C.A."/>
            <person name="O'Neill K."/>
            <person name="Ospina-Giraldo M."/>
            <person name="Pinzon A."/>
            <person name="Pritchard L."/>
            <person name="Ramsahoye B."/>
            <person name="Ren Q."/>
            <person name="Restrepo S."/>
            <person name="Roy S."/>
            <person name="Sadanandom A."/>
            <person name="Savidor A."/>
            <person name="Schornack S."/>
            <person name="Schwartz D.C."/>
            <person name="Schumann U.D."/>
            <person name="Schwessinger B."/>
            <person name="Seyer L."/>
            <person name="Sharpe T."/>
            <person name="Silvar C."/>
            <person name="Song J."/>
            <person name="Studholme D.J."/>
            <person name="Sykes S."/>
            <person name="Thines M."/>
            <person name="van de Vondervoort P.J."/>
            <person name="Phuntumart V."/>
            <person name="Wawra S."/>
            <person name="Weide R."/>
            <person name="Win J."/>
            <person name="Young C."/>
            <person name="Zhou S."/>
            <person name="Fry W."/>
            <person name="Meyers B.C."/>
            <person name="van West P."/>
            <person name="Ristaino J."/>
            <person name="Govers F."/>
            <person name="Birch P.R."/>
            <person name="Whisson S.C."/>
            <person name="Judelson H.S."/>
            <person name="Nusbaum C."/>
        </authorList>
    </citation>
    <scope>NUCLEOTIDE SEQUENCE [LARGE SCALE GENOMIC DNA]</scope>
    <source>
        <strain evidence="2">T30-4</strain>
    </source>
</reference>
<dbReference type="KEGG" id="pif:PITG_18738"/>
<dbReference type="RefSeq" id="XP_002997384.1">
    <property type="nucleotide sequence ID" value="XM_002997338.1"/>
</dbReference>
<gene>
    <name evidence="1" type="ORF">PITG_18738</name>
</gene>
<dbReference type="InParanoid" id="D0NZ47"/>
<evidence type="ECO:0000313" key="2">
    <source>
        <dbReference type="Proteomes" id="UP000006643"/>
    </source>
</evidence>
<organism evidence="1 2">
    <name type="scientific">Phytophthora infestans (strain T30-4)</name>
    <name type="common">Potato late blight agent</name>
    <dbReference type="NCBI Taxonomy" id="403677"/>
    <lineage>
        <taxon>Eukaryota</taxon>
        <taxon>Sar</taxon>
        <taxon>Stramenopiles</taxon>
        <taxon>Oomycota</taxon>
        <taxon>Peronosporomycetes</taxon>
        <taxon>Peronosporales</taxon>
        <taxon>Peronosporaceae</taxon>
        <taxon>Phytophthora</taxon>
    </lineage>
</organism>